<keyword evidence="1" id="KW-0472">Membrane</keyword>
<sequence length="55" mass="5901">MVFPVVFGWAVLFPPLRLGWLQLVVAGGLPCRSELLGALSPFYLLLAIAPAVTYG</sequence>
<reference evidence="2 3" key="1">
    <citation type="submission" date="2019-11" db="EMBL/GenBank/DDBJ databases">
        <title>Isolation of a new High Light Tolerant Cyanobacteria.</title>
        <authorList>
            <person name="Dobson Z."/>
            <person name="Vaughn N."/>
            <person name="Vaughn M."/>
            <person name="Fromme P."/>
            <person name="Mazor Y."/>
        </authorList>
    </citation>
    <scope>NUCLEOTIDE SEQUENCE [LARGE SCALE GENOMIC DNA]</scope>
    <source>
        <strain evidence="2 3">0216</strain>
    </source>
</reference>
<gene>
    <name evidence="2" type="ORF">GGC33_01125</name>
</gene>
<name>A0A844GRI7_9CHRO</name>
<keyword evidence="1" id="KW-1133">Transmembrane helix</keyword>
<comment type="caution">
    <text evidence="2">The sequence shown here is derived from an EMBL/GenBank/DDBJ whole genome shotgun (WGS) entry which is preliminary data.</text>
</comment>
<protein>
    <submittedName>
        <fullName evidence="2">Uncharacterized protein</fullName>
    </submittedName>
</protein>
<feature type="transmembrane region" description="Helical" evidence="1">
    <location>
        <begin position="35"/>
        <end position="54"/>
    </location>
</feature>
<dbReference type="EMBL" id="WMIA01000001">
    <property type="protein sequence ID" value="MTF37539.1"/>
    <property type="molecule type" value="Genomic_DNA"/>
</dbReference>
<evidence type="ECO:0000313" key="3">
    <source>
        <dbReference type="Proteomes" id="UP000437131"/>
    </source>
</evidence>
<evidence type="ECO:0000313" key="2">
    <source>
        <dbReference type="EMBL" id="MTF37539.1"/>
    </source>
</evidence>
<proteinExistence type="predicted"/>
<dbReference type="RefSeq" id="WP_155082453.1">
    <property type="nucleotide sequence ID" value="NZ_WMIA01000001.1"/>
</dbReference>
<dbReference type="Proteomes" id="UP000437131">
    <property type="component" value="Unassembled WGS sequence"/>
</dbReference>
<evidence type="ECO:0000256" key="1">
    <source>
        <dbReference type="SAM" id="Phobius"/>
    </source>
</evidence>
<organism evidence="2 3">
    <name type="scientific">Cyanobacterium aponinum 0216</name>
    <dbReference type="NCBI Taxonomy" id="2676140"/>
    <lineage>
        <taxon>Bacteria</taxon>
        <taxon>Bacillati</taxon>
        <taxon>Cyanobacteriota</taxon>
        <taxon>Cyanophyceae</taxon>
        <taxon>Oscillatoriophycideae</taxon>
        <taxon>Chroococcales</taxon>
        <taxon>Geminocystaceae</taxon>
        <taxon>Cyanobacterium</taxon>
    </lineage>
</organism>
<dbReference type="AlphaFoldDB" id="A0A844GRI7"/>
<accession>A0A844GRI7</accession>
<keyword evidence="1" id="KW-0812">Transmembrane</keyword>